<reference evidence="5" key="1">
    <citation type="journal article" date="2016" name="Nat. Commun.">
        <title>The Gonium pectorale genome demonstrates co-option of cell cycle regulation during the evolution of multicellularity.</title>
        <authorList>
            <person name="Hanschen E.R."/>
            <person name="Marriage T.N."/>
            <person name="Ferris P.J."/>
            <person name="Hamaji T."/>
            <person name="Toyoda A."/>
            <person name="Fujiyama A."/>
            <person name="Neme R."/>
            <person name="Noguchi H."/>
            <person name="Minakuchi Y."/>
            <person name="Suzuki M."/>
            <person name="Kawai-Toyooka H."/>
            <person name="Smith D.R."/>
            <person name="Sparks H."/>
            <person name="Anderson J."/>
            <person name="Bakaric R."/>
            <person name="Luria V."/>
            <person name="Karger A."/>
            <person name="Kirschner M.W."/>
            <person name="Durand P.M."/>
            <person name="Michod R.E."/>
            <person name="Nozaki H."/>
            <person name="Olson B.J."/>
        </authorList>
    </citation>
    <scope>NUCLEOTIDE SEQUENCE [LARGE SCALE GENOMIC DNA]</scope>
    <source>
        <strain evidence="5">NIES-2863</strain>
    </source>
</reference>
<dbReference type="GO" id="GO:0051082">
    <property type="term" value="F:unfolded protein binding"/>
    <property type="evidence" value="ECO:0007669"/>
    <property type="project" value="InterPro"/>
</dbReference>
<dbReference type="PANTHER" id="PTHR21100">
    <property type="entry name" value="PREFOLDIN SUBUNIT 4"/>
    <property type="match status" value="1"/>
</dbReference>
<dbReference type="InterPro" id="IPR016661">
    <property type="entry name" value="PFDN4"/>
</dbReference>
<comment type="caution">
    <text evidence="4">The sequence shown here is derived from an EMBL/GenBank/DDBJ whole genome shotgun (WGS) entry which is preliminary data.</text>
</comment>
<feature type="coiled-coil region" evidence="3">
    <location>
        <begin position="1"/>
        <end position="84"/>
    </location>
</feature>
<organism evidence="4 5">
    <name type="scientific">Gonium pectorale</name>
    <name type="common">Green alga</name>
    <dbReference type="NCBI Taxonomy" id="33097"/>
    <lineage>
        <taxon>Eukaryota</taxon>
        <taxon>Viridiplantae</taxon>
        <taxon>Chlorophyta</taxon>
        <taxon>core chlorophytes</taxon>
        <taxon>Chlorophyceae</taxon>
        <taxon>CS clade</taxon>
        <taxon>Chlamydomonadales</taxon>
        <taxon>Volvocaceae</taxon>
        <taxon>Gonium</taxon>
    </lineage>
</organism>
<proteinExistence type="inferred from homology"/>
<dbReference type="STRING" id="33097.A0A150H122"/>
<dbReference type="GO" id="GO:0005737">
    <property type="term" value="C:cytoplasm"/>
    <property type="evidence" value="ECO:0007669"/>
    <property type="project" value="TreeGrafter"/>
</dbReference>
<keyword evidence="3" id="KW-0175">Coiled coil</keyword>
<dbReference type="EMBL" id="LSYV01000003">
    <property type="protein sequence ID" value="KXZ55765.1"/>
    <property type="molecule type" value="Genomic_DNA"/>
</dbReference>
<comment type="similarity">
    <text evidence="1">Belongs to the prefoldin subunit beta family.</text>
</comment>
<protein>
    <recommendedName>
        <fullName evidence="6">Prefoldin subunit 4</fullName>
    </recommendedName>
</protein>
<accession>A0A150H122</accession>
<dbReference type="InterPro" id="IPR009053">
    <property type="entry name" value="Prefoldin"/>
</dbReference>
<name>A0A150H122_GONPE</name>
<dbReference type="GO" id="GO:0006457">
    <property type="term" value="P:protein folding"/>
    <property type="evidence" value="ECO:0007669"/>
    <property type="project" value="InterPro"/>
</dbReference>
<dbReference type="Gene3D" id="1.10.287.370">
    <property type="match status" value="1"/>
</dbReference>
<evidence type="ECO:0000256" key="3">
    <source>
        <dbReference type="SAM" id="Coils"/>
    </source>
</evidence>
<sequence length="99" mass="11254">MQELERLLKQHKNALEELEDAGNELMLSDDDNVRFVIGECLVHFDKDAAEARLEQVTQDVHKEVDKTTAELEEIKGKLAGLKSSLYAKFGKQINLEEDP</sequence>
<keyword evidence="2" id="KW-0143">Chaperone</keyword>
<dbReference type="OrthoDB" id="10250441at2759"/>
<dbReference type="Proteomes" id="UP000075714">
    <property type="component" value="Unassembled WGS sequence"/>
</dbReference>
<evidence type="ECO:0000313" key="5">
    <source>
        <dbReference type="Proteomes" id="UP000075714"/>
    </source>
</evidence>
<keyword evidence="5" id="KW-1185">Reference proteome</keyword>
<dbReference type="AlphaFoldDB" id="A0A150H122"/>
<dbReference type="InterPro" id="IPR002777">
    <property type="entry name" value="PFD_beta-like"/>
</dbReference>
<gene>
    <name evidence="4" type="ORF">GPECTOR_2g1315</name>
</gene>
<dbReference type="Pfam" id="PF01920">
    <property type="entry name" value="Prefoldin_2"/>
    <property type="match status" value="1"/>
</dbReference>
<dbReference type="PANTHER" id="PTHR21100:SF9">
    <property type="entry name" value="PREFOLDIN SUBUNIT 4"/>
    <property type="match status" value="1"/>
</dbReference>
<evidence type="ECO:0008006" key="6">
    <source>
        <dbReference type="Google" id="ProtNLM"/>
    </source>
</evidence>
<evidence type="ECO:0000256" key="1">
    <source>
        <dbReference type="ARBA" id="ARBA00008045"/>
    </source>
</evidence>
<dbReference type="GO" id="GO:0009409">
    <property type="term" value="P:response to cold"/>
    <property type="evidence" value="ECO:0007669"/>
    <property type="project" value="UniProtKB-ARBA"/>
</dbReference>
<evidence type="ECO:0000313" key="4">
    <source>
        <dbReference type="EMBL" id="KXZ55765.1"/>
    </source>
</evidence>
<evidence type="ECO:0000256" key="2">
    <source>
        <dbReference type="ARBA" id="ARBA00023186"/>
    </source>
</evidence>
<dbReference type="GO" id="GO:0016272">
    <property type="term" value="C:prefoldin complex"/>
    <property type="evidence" value="ECO:0007669"/>
    <property type="project" value="InterPro"/>
</dbReference>
<dbReference type="SUPFAM" id="SSF46579">
    <property type="entry name" value="Prefoldin"/>
    <property type="match status" value="1"/>
</dbReference>